<comment type="caution">
    <text evidence="2">The sequence shown here is derived from an EMBL/GenBank/DDBJ whole genome shotgun (WGS) entry which is preliminary data.</text>
</comment>
<dbReference type="PANTHER" id="PTHR28218">
    <property type="entry name" value="VPS4-ASSOCIATED PROTEIN 1"/>
    <property type="match status" value="1"/>
</dbReference>
<evidence type="ECO:0000256" key="1">
    <source>
        <dbReference type="SAM" id="MobiDB-lite"/>
    </source>
</evidence>
<feature type="compositionally biased region" description="Basic and acidic residues" evidence="1">
    <location>
        <begin position="75"/>
        <end position="125"/>
    </location>
</feature>
<dbReference type="AlphaFoldDB" id="A0A1M2W0I1"/>
<dbReference type="GO" id="GO:0007034">
    <property type="term" value="P:vacuolar transport"/>
    <property type="evidence" value="ECO:0007669"/>
    <property type="project" value="TreeGrafter"/>
</dbReference>
<evidence type="ECO:0000313" key="3">
    <source>
        <dbReference type="Proteomes" id="UP000184267"/>
    </source>
</evidence>
<dbReference type="InterPro" id="IPR013640">
    <property type="entry name" value="Vfa1"/>
</dbReference>
<name>A0A1M2W0I1_TRAPU</name>
<feature type="region of interest" description="Disordered" evidence="1">
    <location>
        <begin position="61"/>
        <end position="190"/>
    </location>
</feature>
<protein>
    <submittedName>
        <fullName evidence="2">UPF0589 protein C32H8.01c</fullName>
    </submittedName>
</protein>
<dbReference type="OMA" id="FYVCPAH"/>
<reference evidence="2 3" key="1">
    <citation type="submission" date="2016-10" db="EMBL/GenBank/DDBJ databases">
        <title>Genome sequence of the basidiomycete white-rot fungus Trametes pubescens.</title>
        <authorList>
            <person name="Makela M.R."/>
            <person name="Granchi Z."/>
            <person name="Peng M."/>
            <person name="De Vries R.P."/>
            <person name="Grigoriev I."/>
            <person name="Riley R."/>
            <person name="Hilden K."/>
        </authorList>
    </citation>
    <scope>NUCLEOTIDE SEQUENCE [LARGE SCALE GENOMIC DNA]</scope>
    <source>
        <strain evidence="2 3">FBCC735</strain>
    </source>
</reference>
<sequence>MSFTNMYYKRAVGTPKACYVCHKPTTTVLATINTVDFLYSCDSHLSDPGFASQVGTSNDGVGAGAAQKMGLSPEEIAKVKAEWEERQKKKTEKAKEKEKDKDTDKDKDKDAKDTDDKGKEKETKKVPGSLSPPSTTPTPPTPTHQRYTLHRDMFALRLAEHRRRRQTVQAKELAPRLPGAPMTMPKLPPS</sequence>
<keyword evidence="3" id="KW-1185">Reference proteome</keyword>
<dbReference type="EMBL" id="MNAD01000413">
    <property type="protein sequence ID" value="OJT13364.1"/>
    <property type="molecule type" value="Genomic_DNA"/>
</dbReference>
<dbReference type="GO" id="GO:0005768">
    <property type="term" value="C:endosome"/>
    <property type="evidence" value="ECO:0007669"/>
    <property type="project" value="TreeGrafter"/>
</dbReference>
<dbReference type="STRING" id="154538.A0A1M2W0I1"/>
<dbReference type="Pfam" id="PF08432">
    <property type="entry name" value="Vfa1"/>
    <property type="match status" value="1"/>
</dbReference>
<evidence type="ECO:0000313" key="2">
    <source>
        <dbReference type="EMBL" id="OJT13364.1"/>
    </source>
</evidence>
<organism evidence="2 3">
    <name type="scientific">Trametes pubescens</name>
    <name type="common">White-rot fungus</name>
    <dbReference type="NCBI Taxonomy" id="154538"/>
    <lineage>
        <taxon>Eukaryota</taxon>
        <taxon>Fungi</taxon>
        <taxon>Dikarya</taxon>
        <taxon>Basidiomycota</taxon>
        <taxon>Agaricomycotina</taxon>
        <taxon>Agaricomycetes</taxon>
        <taxon>Polyporales</taxon>
        <taxon>Polyporaceae</taxon>
        <taxon>Trametes</taxon>
    </lineage>
</organism>
<proteinExistence type="predicted"/>
<dbReference type="Proteomes" id="UP000184267">
    <property type="component" value="Unassembled WGS sequence"/>
</dbReference>
<dbReference type="OrthoDB" id="2158714at2759"/>
<gene>
    <name evidence="2" type="ORF">TRAPUB_10130</name>
</gene>
<accession>A0A1M2W0I1</accession>
<dbReference type="PANTHER" id="PTHR28218:SF1">
    <property type="entry name" value="VPS4-ASSOCIATED PROTEIN 1"/>
    <property type="match status" value="1"/>
</dbReference>